<organism evidence="1 2">
    <name type="scientific">Gigaspora margarita</name>
    <dbReference type="NCBI Taxonomy" id="4874"/>
    <lineage>
        <taxon>Eukaryota</taxon>
        <taxon>Fungi</taxon>
        <taxon>Fungi incertae sedis</taxon>
        <taxon>Mucoromycota</taxon>
        <taxon>Glomeromycotina</taxon>
        <taxon>Glomeromycetes</taxon>
        <taxon>Diversisporales</taxon>
        <taxon>Gigasporaceae</taxon>
        <taxon>Gigaspora</taxon>
    </lineage>
</organism>
<evidence type="ECO:0000313" key="2">
    <source>
        <dbReference type="Proteomes" id="UP000789901"/>
    </source>
</evidence>
<proteinExistence type="predicted"/>
<evidence type="ECO:0000313" key="1">
    <source>
        <dbReference type="EMBL" id="CAG8599968.1"/>
    </source>
</evidence>
<accession>A0ABN7UHR8</accession>
<sequence length="94" mass="10817">MDSRIHKTIDASLRIYAQCDEFWENLDLESWPDSSLKQIAIKVFKIPISAAAAKQRFSIFGICEGINETEQIYLSDIKNNLTIELELEYGVIYT</sequence>
<dbReference type="EMBL" id="CAJVQB010003177">
    <property type="protein sequence ID" value="CAG8599968.1"/>
    <property type="molecule type" value="Genomic_DNA"/>
</dbReference>
<comment type="caution">
    <text evidence="1">The sequence shown here is derived from an EMBL/GenBank/DDBJ whole genome shotgun (WGS) entry which is preliminary data.</text>
</comment>
<protein>
    <submittedName>
        <fullName evidence="1">45295_t:CDS:1</fullName>
    </submittedName>
</protein>
<name>A0ABN7UHR8_GIGMA</name>
<gene>
    <name evidence="1" type="ORF">GMARGA_LOCUS6832</name>
</gene>
<keyword evidence="2" id="KW-1185">Reference proteome</keyword>
<reference evidence="1 2" key="1">
    <citation type="submission" date="2021-06" db="EMBL/GenBank/DDBJ databases">
        <authorList>
            <person name="Kallberg Y."/>
            <person name="Tangrot J."/>
            <person name="Rosling A."/>
        </authorList>
    </citation>
    <scope>NUCLEOTIDE SEQUENCE [LARGE SCALE GENOMIC DNA]</scope>
    <source>
        <strain evidence="1 2">120-4 pot B 10/14</strain>
    </source>
</reference>
<dbReference type="Proteomes" id="UP000789901">
    <property type="component" value="Unassembled WGS sequence"/>
</dbReference>